<dbReference type="GO" id="GO:0006355">
    <property type="term" value="P:regulation of DNA-templated transcription"/>
    <property type="evidence" value="ECO:0007669"/>
    <property type="project" value="InterPro"/>
</dbReference>
<dbReference type="GO" id="GO:0032993">
    <property type="term" value="C:protein-DNA complex"/>
    <property type="evidence" value="ECO:0007669"/>
    <property type="project" value="TreeGrafter"/>
</dbReference>
<dbReference type="Proteomes" id="UP000557717">
    <property type="component" value="Unassembled WGS sequence"/>
</dbReference>
<evidence type="ECO:0000313" key="9">
    <source>
        <dbReference type="Proteomes" id="UP000557717"/>
    </source>
</evidence>
<dbReference type="Pfam" id="PF00486">
    <property type="entry name" value="Trans_reg_C"/>
    <property type="match status" value="1"/>
</dbReference>
<sequence length="232" mass="26047">MTAKILLIEDESAIAEVVGDLLRSEGHEVESSAHGEAGFRRARSEPFDLLILDLMLPGKSGFEICHEVRKEGFGGGILMLTARGVVHDRVRGLQSGADDYMVKPFDPDELVARVHALLRRLRKSYLGEGSSIQFGDTIADFTQSKVYRNGESIHLTTKESELLQLLVKNAGSTLSRESILSQVWADQPHITERTVDVHISWLRQKIETNTSHRQYIVTLRGKGYRFEWGCID</sequence>
<reference evidence="8 9" key="1">
    <citation type="submission" date="2020-08" db="EMBL/GenBank/DDBJ databases">
        <title>Genomic Encyclopedia of Type Strains, Phase IV (KMG-IV): sequencing the most valuable type-strain genomes for metagenomic binning, comparative biology and taxonomic classification.</title>
        <authorList>
            <person name="Goeker M."/>
        </authorList>
    </citation>
    <scope>NUCLEOTIDE SEQUENCE [LARGE SCALE GENOMIC DNA]</scope>
    <source>
        <strain evidence="8 9">YC6886</strain>
    </source>
</reference>
<dbReference type="PANTHER" id="PTHR48111">
    <property type="entry name" value="REGULATOR OF RPOS"/>
    <property type="match status" value="1"/>
</dbReference>
<dbReference type="InterPro" id="IPR001789">
    <property type="entry name" value="Sig_transdc_resp-reg_receiver"/>
</dbReference>
<dbReference type="GO" id="GO:0000976">
    <property type="term" value="F:transcription cis-regulatory region binding"/>
    <property type="evidence" value="ECO:0007669"/>
    <property type="project" value="TreeGrafter"/>
</dbReference>
<dbReference type="RefSeq" id="WP_184015911.1">
    <property type="nucleotide sequence ID" value="NZ_JACHFD010000003.1"/>
</dbReference>
<dbReference type="InterPro" id="IPR016032">
    <property type="entry name" value="Sig_transdc_resp-reg_C-effctor"/>
</dbReference>
<gene>
    <name evidence="8" type="ORF">HNR46_000764</name>
</gene>
<dbReference type="SUPFAM" id="SSF46894">
    <property type="entry name" value="C-terminal effector domain of the bipartite response regulators"/>
    <property type="match status" value="1"/>
</dbReference>
<dbReference type="GO" id="GO:0000156">
    <property type="term" value="F:phosphorelay response regulator activity"/>
    <property type="evidence" value="ECO:0007669"/>
    <property type="project" value="TreeGrafter"/>
</dbReference>
<feature type="DNA-binding region" description="OmpR/PhoB-type" evidence="5">
    <location>
        <begin position="129"/>
        <end position="228"/>
    </location>
</feature>
<dbReference type="PROSITE" id="PS50110">
    <property type="entry name" value="RESPONSE_REGULATORY"/>
    <property type="match status" value="1"/>
</dbReference>
<name>A0A840V0E6_9BACT</name>
<dbReference type="InterPro" id="IPR039420">
    <property type="entry name" value="WalR-like"/>
</dbReference>
<protein>
    <submittedName>
        <fullName evidence="8">DNA-binding response OmpR family regulator</fullName>
    </submittedName>
</protein>
<dbReference type="InterPro" id="IPR001867">
    <property type="entry name" value="OmpR/PhoB-type_DNA-bd"/>
</dbReference>
<dbReference type="CDD" id="cd00383">
    <property type="entry name" value="trans_reg_C"/>
    <property type="match status" value="1"/>
</dbReference>
<keyword evidence="2" id="KW-0902">Two-component regulatory system</keyword>
<feature type="domain" description="OmpR/PhoB-type" evidence="7">
    <location>
        <begin position="129"/>
        <end position="228"/>
    </location>
</feature>
<keyword evidence="1 4" id="KW-0597">Phosphoprotein</keyword>
<dbReference type="Gene3D" id="6.10.250.690">
    <property type="match status" value="1"/>
</dbReference>
<dbReference type="EMBL" id="JACHFD010000003">
    <property type="protein sequence ID" value="MBB5350536.1"/>
    <property type="molecule type" value="Genomic_DNA"/>
</dbReference>
<dbReference type="Gene3D" id="1.10.10.10">
    <property type="entry name" value="Winged helix-like DNA-binding domain superfamily/Winged helix DNA-binding domain"/>
    <property type="match status" value="1"/>
</dbReference>
<feature type="domain" description="Response regulatory" evidence="6">
    <location>
        <begin position="4"/>
        <end position="118"/>
    </location>
</feature>
<keyword evidence="9" id="KW-1185">Reference proteome</keyword>
<dbReference type="PROSITE" id="PS51755">
    <property type="entry name" value="OMPR_PHOB"/>
    <property type="match status" value="1"/>
</dbReference>
<dbReference type="AlphaFoldDB" id="A0A840V0E6"/>
<dbReference type="GO" id="GO:0005829">
    <property type="term" value="C:cytosol"/>
    <property type="evidence" value="ECO:0007669"/>
    <property type="project" value="TreeGrafter"/>
</dbReference>
<evidence type="ECO:0000259" key="7">
    <source>
        <dbReference type="PROSITE" id="PS51755"/>
    </source>
</evidence>
<comment type="caution">
    <text evidence="8">The sequence shown here is derived from an EMBL/GenBank/DDBJ whole genome shotgun (WGS) entry which is preliminary data.</text>
</comment>
<feature type="modified residue" description="4-aspartylphosphate" evidence="4">
    <location>
        <position position="53"/>
    </location>
</feature>
<evidence type="ECO:0000256" key="5">
    <source>
        <dbReference type="PROSITE-ProRule" id="PRU01091"/>
    </source>
</evidence>
<evidence type="ECO:0000256" key="3">
    <source>
        <dbReference type="ARBA" id="ARBA00023125"/>
    </source>
</evidence>
<proteinExistence type="predicted"/>
<dbReference type="SMART" id="SM00862">
    <property type="entry name" value="Trans_reg_C"/>
    <property type="match status" value="1"/>
</dbReference>
<keyword evidence="3 5" id="KW-0238">DNA-binding</keyword>
<dbReference type="Gene3D" id="3.40.50.2300">
    <property type="match status" value="1"/>
</dbReference>
<organism evidence="8 9">
    <name type="scientific">Haloferula luteola</name>
    <dbReference type="NCBI Taxonomy" id="595692"/>
    <lineage>
        <taxon>Bacteria</taxon>
        <taxon>Pseudomonadati</taxon>
        <taxon>Verrucomicrobiota</taxon>
        <taxon>Verrucomicrobiia</taxon>
        <taxon>Verrucomicrobiales</taxon>
        <taxon>Verrucomicrobiaceae</taxon>
        <taxon>Haloferula</taxon>
    </lineage>
</organism>
<accession>A0A840V0E6</accession>
<evidence type="ECO:0000259" key="6">
    <source>
        <dbReference type="PROSITE" id="PS50110"/>
    </source>
</evidence>
<evidence type="ECO:0000256" key="1">
    <source>
        <dbReference type="ARBA" id="ARBA00022553"/>
    </source>
</evidence>
<dbReference type="InterPro" id="IPR036388">
    <property type="entry name" value="WH-like_DNA-bd_sf"/>
</dbReference>
<dbReference type="InterPro" id="IPR011006">
    <property type="entry name" value="CheY-like_superfamily"/>
</dbReference>
<dbReference type="PANTHER" id="PTHR48111:SF40">
    <property type="entry name" value="PHOSPHATE REGULON TRANSCRIPTIONAL REGULATORY PROTEIN PHOB"/>
    <property type="match status" value="1"/>
</dbReference>
<evidence type="ECO:0000256" key="4">
    <source>
        <dbReference type="PROSITE-ProRule" id="PRU00169"/>
    </source>
</evidence>
<dbReference type="SMART" id="SM00448">
    <property type="entry name" value="REC"/>
    <property type="match status" value="1"/>
</dbReference>
<dbReference type="Pfam" id="PF00072">
    <property type="entry name" value="Response_reg"/>
    <property type="match status" value="1"/>
</dbReference>
<evidence type="ECO:0000256" key="2">
    <source>
        <dbReference type="ARBA" id="ARBA00023012"/>
    </source>
</evidence>
<evidence type="ECO:0000313" key="8">
    <source>
        <dbReference type="EMBL" id="MBB5350536.1"/>
    </source>
</evidence>
<dbReference type="SUPFAM" id="SSF52172">
    <property type="entry name" value="CheY-like"/>
    <property type="match status" value="1"/>
</dbReference>